<dbReference type="EMBL" id="JAENJH010000002">
    <property type="protein sequence ID" value="MBK1784718.1"/>
    <property type="molecule type" value="Genomic_DNA"/>
</dbReference>
<evidence type="ECO:0000259" key="2">
    <source>
        <dbReference type="Pfam" id="PF00188"/>
    </source>
</evidence>
<keyword evidence="4" id="KW-1185">Reference proteome</keyword>
<proteinExistence type="predicted"/>
<reference evidence="3" key="1">
    <citation type="submission" date="2020-12" db="EMBL/GenBank/DDBJ databases">
        <title>Prauserella sp. ASG 168, a novel actinomycete isolated from cave rock.</title>
        <authorList>
            <person name="Suriyachadkun C."/>
        </authorList>
    </citation>
    <scope>NUCLEOTIDE SEQUENCE</scope>
    <source>
        <strain evidence="3">ASG 168</strain>
    </source>
</reference>
<organism evidence="3 4">
    <name type="scientific">Prauserella cavernicola</name>
    <dbReference type="NCBI Taxonomy" id="2800127"/>
    <lineage>
        <taxon>Bacteria</taxon>
        <taxon>Bacillati</taxon>
        <taxon>Actinomycetota</taxon>
        <taxon>Actinomycetes</taxon>
        <taxon>Pseudonocardiales</taxon>
        <taxon>Pseudonocardiaceae</taxon>
        <taxon>Prauserella</taxon>
    </lineage>
</organism>
<evidence type="ECO:0000313" key="3">
    <source>
        <dbReference type="EMBL" id="MBK1784718.1"/>
    </source>
</evidence>
<dbReference type="RefSeq" id="WP_200317311.1">
    <property type="nucleotide sequence ID" value="NZ_JAENJH010000002.1"/>
</dbReference>
<feature type="domain" description="SCP" evidence="2">
    <location>
        <begin position="148"/>
        <end position="259"/>
    </location>
</feature>
<dbReference type="Proteomes" id="UP000635245">
    <property type="component" value="Unassembled WGS sequence"/>
</dbReference>
<dbReference type="CDD" id="cd05379">
    <property type="entry name" value="CAP_bacterial"/>
    <property type="match status" value="1"/>
</dbReference>
<feature type="compositionally biased region" description="Polar residues" evidence="1">
    <location>
        <begin position="51"/>
        <end position="69"/>
    </location>
</feature>
<dbReference type="Pfam" id="PF00188">
    <property type="entry name" value="CAP"/>
    <property type="match status" value="1"/>
</dbReference>
<dbReference type="Gene3D" id="3.40.33.10">
    <property type="entry name" value="CAP"/>
    <property type="match status" value="1"/>
</dbReference>
<dbReference type="InterPro" id="IPR035940">
    <property type="entry name" value="CAP_sf"/>
</dbReference>
<evidence type="ECO:0000313" key="4">
    <source>
        <dbReference type="Proteomes" id="UP000635245"/>
    </source>
</evidence>
<feature type="region of interest" description="Disordered" evidence="1">
    <location>
        <begin position="22"/>
        <end position="145"/>
    </location>
</feature>
<gene>
    <name evidence="3" type="ORF">JHE00_10305</name>
</gene>
<name>A0A934QSS0_9PSEU</name>
<dbReference type="SUPFAM" id="SSF55797">
    <property type="entry name" value="PR-1-like"/>
    <property type="match status" value="1"/>
</dbReference>
<feature type="compositionally biased region" description="Polar residues" evidence="1">
    <location>
        <begin position="132"/>
        <end position="145"/>
    </location>
</feature>
<accession>A0A934QSS0</accession>
<dbReference type="PANTHER" id="PTHR31157:SF1">
    <property type="entry name" value="SCP DOMAIN-CONTAINING PROTEIN"/>
    <property type="match status" value="1"/>
</dbReference>
<protein>
    <submittedName>
        <fullName evidence="3">CAP domain-containing protein</fullName>
    </submittedName>
</protein>
<dbReference type="AlphaFoldDB" id="A0A934QSS0"/>
<dbReference type="PANTHER" id="PTHR31157">
    <property type="entry name" value="SCP DOMAIN-CONTAINING PROTEIN"/>
    <property type="match status" value="1"/>
</dbReference>
<evidence type="ECO:0000256" key="1">
    <source>
        <dbReference type="SAM" id="MobiDB-lite"/>
    </source>
</evidence>
<feature type="compositionally biased region" description="Low complexity" evidence="1">
    <location>
        <begin position="78"/>
        <end position="112"/>
    </location>
</feature>
<comment type="caution">
    <text evidence="3">The sequence shown here is derived from an EMBL/GenBank/DDBJ whole genome shotgun (WGS) entry which is preliminary data.</text>
</comment>
<sequence length="261" mass="27054">MVSVLVGVAVAAGGHLLWLRPQGSESPVAMPDRFADDPFNGSIQRGEPDPASTSPSDEPASATPTQPSTDPAPEDQAPADTPTAEDPTSTSATSSTASDGSGSSSAPGSTSAQDRPRQTTEAPAPPPSPRSDSQTSGASPSSTARVVSLVNSERADAGCSALSVDNRLTNSAQRHSDDMAQREYLSHTSPDGTTFDERISEAGYPDPAAENIAMGLSSPEAVMDAWMSSDGHRRNILNCDINTIGVGVNSDGWYWTQNFGY</sequence>
<dbReference type="InterPro" id="IPR014044">
    <property type="entry name" value="CAP_dom"/>
</dbReference>